<name>A0A248JRQ2_9PROT</name>
<keyword evidence="1" id="KW-0472">Membrane</keyword>
<dbReference type="InterPro" id="IPR059113">
    <property type="entry name" value="Znf_ribbon"/>
</dbReference>
<accession>A0A248JRQ2</accession>
<sequence length="90" mass="10233">MLGLIILWILLGFIPAFIARSKGRSFFAWWLYGALLFIVALIHVLLIKPDMAEVERRQLEEGMKKCRHCAEIIKADANVCRYCGRDPAAA</sequence>
<feature type="domain" description="Putative zinc-ribbon" evidence="2">
    <location>
        <begin position="63"/>
        <end position="85"/>
    </location>
</feature>
<dbReference type="EMBL" id="CP022110">
    <property type="protein sequence ID" value="ASG21367.1"/>
    <property type="molecule type" value="Genomic_DNA"/>
</dbReference>
<evidence type="ECO:0000313" key="3">
    <source>
        <dbReference type="EMBL" id="ASG21367.1"/>
    </source>
</evidence>
<feature type="transmembrane region" description="Helical" evidence="1">
    <location>
        <begin position="29"/>
        <end position="47"/>
    </location>
</feature>
<evidence type="ECO:0000313" key="4">
    <source>
        <dbReference type="Proteomes" id="UP000197153"/>
    </source>
</evidence>
<organism evidence="3 4">
    <name type="scientific">Nitrospirillum viridazoti CBAmc</name>
    <dbReference type="NCBI Taxonomy" id="1441467"/>
    <lineage>
        <taxon>Bacteria</taxon>
        <taxon>Pseudomonadati</taxon>
        <taxon>Pseudomonadota</taxon>
        <taxon>Alphaproteobacteria</taxon>
        <taxon>Rhodospirillales</taxon>
        <taxon>Azospirillaceae</taxon>
        <taxon>Nitrospirillum</taxon>
        <taxon>Nitrospirillum viridazoti</taxon>
    </lineage>
</organism>
<dbReference type="Pfam" id="PF13248">
    <property type="entry name" value="Zn_ribbon_3"/>
    <property type="match status" value="1"/>
</dbReference>
<keyword evidence="4" id="KW-1185">Reference proteome</keyword>
<evidence type="ECO:0000259" key="2">
    <source>
        <dbReference type="Pfam" id="PF13248"/>
    </source>
</evidence>
<dbReference type="RefSeq" id="WP_040848349.1">
    <property type="nucleotide sequence ID" value="NZ_CP022110.1"/>
</dbReference>
<evidence type="ECO:0000256" key="1">
    <source>
        <dbReference type="SAM" id="Phobius"/>
    </source>
</evidence>
<protein>
    <recommendedName>
        <fullName evidence="2">Putative zinc-ribbon domain-containing protein</fullName>
    </recommendedName>
</protein>
<dbReference type="Proteomes" id="UP000197153">
    <property type="component" value="Chromosome 1"/>
</dbReference>
<dbReference type="KEGG" id="nao:Y958_11415"/>
<proteinExistence type="predicted"/>
<keyword evidence="1" id="KW-1133">Transmembrane helix</keyword>
<gene>
    <name evidence="3" type="ORF">Y958_11415</name>
</gene>
<keyword evidence="1" id="KW-0812">Transmembrane</keyword>
<dbReference type="AlphaFoldDB" id="A0A248JRQ2"/>
<reference evidence="3 4" key="1">
    <citation type="submission" date="2017-06" db="EMBL/GenBank/DDBJ databases">
        <title>Complete genome sequence of Nitrospirillum amazonense strain CBAmC, an endophytic nitrogen-fixing and plant growth-promoting bacterium, isolated from sugarcane.</title>
        <authorList>
            <person name="Schwab S."/>
            <person name="dos Santos Teixeira K.R."/>
            <person name="Simoes Araujo J.L."/>
            <person name="Soares Vidal M."/>
            <person name="Borges de Freitas H.R."/>
            <person name="Rivello Crivelaro A.L."/>
            <person name="Bueno de Camargo Nunes A."/>
            <person name="dos Santos C.M."/>
            <person name="Palmeira da Silva Rosa D."/>
            <person name="da Silva Padilha D."/>
            <person name="da Silva E."/>
            <person name="Araujo Terra L."/>
            <person name="Soares Mendes V."/>
            <person name="Farinelli L."/>
            <person name="Magalhaes Cruz L."/>
            <person name="Baldani J.I."/>
        </authorList>
    </citation>
    <scope>NUCLEOTIDE SEQUENCE [LARGE SCALE GENOMIC DNA]</scope>
    <source>
        <strain evidence="3 4">CBAmC</strain>
    </source>
</reference>